<name>A0A2T3B3N8_AMORE</name>
<reference evidence="1 2" key="1">
    <citation type="journal article" date="2018" name="New Phytol.">
        <title>Comparative genomics and transcriptomics depict ericoid mycorrhizal fungi as versatile saprotrophs and plant mutualists.</title>
        <authorList>
            <person name="Martino E."/>
            <person name="Morin E."/>
            <person name="Grelet G.A."/>
            <person name="Kuo A."/>
            <person name="Kohler A."/>
            <person name="Daghino S."/>
            <person name="Barry K.W."/>
            <person name="Cichocki N."/>
            <person name="Clum A."/>
            <person name="Dockter R.B."/>
            <person name="Hainaut M."/>
            <person name="Kuo R.C."/>
            <person name="LaButti K."/>
            <person name="Lindahl B.D."/>
            <person name="Lindquist E.A."/>
            <person name="Lipzen A."/>
            <person name="Khouja H.R."/>
            <person name="Magnuson J."/>
            <person name="Murat C."/>
            <person name="Ohm R.A."/>
            <person name="Singer S.W."/>
            <person name="Spatafora J.W."/>
            <person name="Wang M."/>
            <person name="Veneault-Fourrey C."/>
            <person name="Henrissat B."/>
            <person name="Grigoriev I.V."/>
            <person name="Martin F.M."/>
            <person name="Perotto S."/>
        </authorList>
    </citation>
    <scope>NUCLEOTIDE SEQUENCE [LARGE SCALE GENOMIC DNA]</scope>
    <source>
        <strain evidence="1 2">ATCC 22711</strain>
    </source>
</reference>
<dbReference type="InParanoid" id="A0A2T3B3N8"/>
<evidence type="ECO:0000313" key="2">
    <source>
        <dbReference type="Proteomes" id="UP000241818"/>
    </source>
</evidence>
<protein>
    <submittedName>
        <fullName evidence="1">Uncharacterized protein</fullName>
    </submittedName>
</protein>
<evidence type="ECO:0000313" key="1">
    <source>
        <dbReference type="EMBL" id="PSS20241.1"/>
    </source>
</evidence>
<dbReference type="Proteomes" id="UP000241818">
    <property type="component" value="Unassembled WGS sequence"/>
</dbReference>
<proteinExistence type="predicted"/>
<accession>A0A2T3B3N8</accession>
<organism evidence="1 2">
    <name type="scientific">Amorphotheca resinae ATCC 22711</name>
    <dbReference type="NCBI Taxonomy" id="857342"/>
    <lineage>
        <taxon>Eukaryota</taxon>
        <taxon>Fungi</taxon>
        <taxon>Dikarya</taxon>
        <taxon>Ascomycota</taxon>
        <taxon>Pezizomycotina</taxon>
        <taxon>Leotiomycetes</taxon>
        <taxon>Helotiales</taxon>
        <taxon>Amorphothecaceae</taxon>
        <taxon>Amorphotheca</taxon>
    </lineage>
</organism>
<dbReference type="EMBL" id="KZ679010">
    <property type="protein sequence ID" value="PSS20241.1"/>
    <property type="molecule type" value="Genomic_DNA"/>
</dbReference>
<dbReference type="RefSeq" id="XP_024721511.1">
    <property type="nucleotide sequence ID" value="XM_024864838.1"/>
</dbReference>
<dbReference type="GeneID" id="36572919"/>
<gene>
    <name evidence="1" type="ORF">M430DRAFT_231029</name>
</gene>
<sequence>MGRGALSRARSRGGAELLSSVFCCLGCHSDGSMEEVLFPWWTGREIHRHRTTSLLPIDADIIIIDGISIPPTVDRPLTPEAFLSSCLIDNGGADRRPMRGDGLCQRISLPSVLGQKVVFLLAEDGSVIPSNIVLEELILHCS</sequence>
<keyword evidence="2" id="KW-1185">Reference proteome</keyword>
<dbReference type="AlphaFoldDB" id="A0A2T3B3N8"/>